<organism evidence="1 2">
    <name type="scientific">Wickerhamiella sorbophila</name>
    <dbReference type="NCBI Taxonomy" id="45607"/>
    <lineage>
        <taxon>Eukaryota</taxon>
        <taxon>Fungi</taxon>
        <taxon>Dikarya</taxon>
        <taxon>Ascomycota</taxon>
        <taxon>Saccharomycotina</taxon>
        <taxon>Dipodascomycetes</taxon>
        <taxon>Dipodascales</taxon>
        <taxon>Trichomonascaceae</taxon>
        <taxon>Wickerhamiella</taxon>
    </lineage>
</organism>
<evidence type="ECO:0000313" key="1">
    <source>
        <dbReference type="EMBL" id="PRT53411.1"/>
    </source>
</evidence>
<evidence type="ECO:0000313" key="2">
    <source>
        <dbReference type="Proteomes" id="UP000238350"/>
    </source>
</evidence>
<dbReference type="Proteomes" id="UP000238350">
    <property type="component" value="Unassembled WGS sequence"/>
</dbReference>
<reference evidence="1 2" key="1">
    <citation type="submission" date="2017-04" db="EMBL/GenBank/DDBJ databases">
        <title>Genome sequencing of [Candida] sorbophila.</title>
        <authorList>
            <person name="Ahn J.O."/>
        </authorList>
    </citation>
    <scope>NUCLEOTIDE SEQUENCE [LARGE SCALE GENOMIC DNA]</scope>
    <source>
        <strain evidence="1 2">DS02</strain>
    </source>
</reference>
<protein>
    <submittedName>
        <fullName evidence="1">Uncharacterized protein</fullName>
    </submittedName>
</protein>
<comment type="caution">
    <text evidence="1">The sequence shown here is derived from an EMBL/GenBank/DDBJ whole genome shotgun (WGS) entry which is preliminary data.</text>
</comment>
<dbReference type="GeneID" id="36514780"/>
<gene>
    <name evidence="1" type="ORF">B9G98_01031</name>
</gene>
<keyword evidence="2" id="KW-1185">Reference proteome</keyword>
<proteinExistence type="predicted"/>
<sequence length="120" mass="12981">MFVAAPSDSILKKAQAKFVANDTYLAGLKSHSQALAAKVGTVKKHAEELEAAKCCLRIPQLLEPHVDHMSYLYRKQFQFAGGTAISGNIGLSKTKELACQGARSAAAQIKMPKNLTTDYE</sequence>
<dbReference type="AlphaFoldDB" id="A0A2T0FEK0"/>
<dbReference type="EMBL" id="NDIQ01000001">
    <property type="protein sequence ID" value="PRT53411.1"/>
    <property type="molecule type" value="Genomic_DNA"/>
</dbReference>
<accession>A0A2T0FEK0</accession>
<name>A0A2T0FEK0_9ASCO</name>
<dbReference type="RefSeq" id="XP_024663357.1">
    <property type="nucleotide sequence ID" value="XM_024807589.1"/>
</dbReference>